<dbReference type="PROSITE" id="PS50977">
    <property type="entry name" value="HTH_TETR_2"/>
    <property type="match status" value="1"/>
</dbReference>
<evidence type="ECO:0000313" key="7">
    <source>
        <dbReference type="Proteomes" id="UP000256253"/>
    </source>
</evidence>
<evidence type="ECO:0000256" key="1">
    <source>
        <dbReference type="ARBA" id="ARBA00023015"/>
    </source>
</evidence>
<dbReference type="PANTHER" id="PTHR30055">
    <property type="entry name" value="HTH-TYPE TRANSCRIPTIONAL REGULATOR RUTR"/>
    <property type="match status" value="1"/>
</dbReference>
<keyword evidence="1" id="KW-0805">Transcription regulation</keyword>
<dbReference type="InterPro" id="IPR050109">
    <property type="entry name" value="HTH-type_TetR-like_transc_reg"/>
</dbReference>
<dbReference type="PRINTS" id="PR00455">
    <property type="entry name" value="HTHTETR"/>
</dbReference>
<evidence type="ECO:0000256" key="4">
    <source>
        <dbReference type="PROSITE-ProRule" id="PRU00335"/>
    </source>
</evidence>
<dbReference type="AlphaFoldDB" id="A0A3D9UL82"/>
<accession>A0A3D9UL82</accession>
<keyword evidence="3" id="KW-0804">Transcription</keyword>
<proteinExistence type="predicted"/>
<evidence type="ECO:0000256" key="3">
    <source>
        <dbReference type="ARBA" id="ARBA00023163"/>
    </source>
</evidence>
<dbReference type="Proteomes" id="UP000256253">
    <property type="component" value="Unassembled WGS sequence"/>
</dbReference>
<keyword evidence="7" id="KW-1185">Reference proteome</keyword>
<protein>
    <submittedName>
        <fullName evidence="6">TetR family transcriptional regulator</fullName>
    </submittedName>
</protein>
<comment type="caution">
    <text evidence="6">The sequence shown here is derived from an EMBL/GenBank/DDBJ whole genome shotgun (WGS) entry which is preliminary data.</text>
</comment>
<feature type="DNA-binding region" description="H-T-H motif" evidence="4">
    <location>
        <begin position="38"/>
        <end position="57"/>
    </location>
</feature>
<gene>
    <name evidence="6" type="ORF">DFJ65_1213</name>
</gene>
<organism evidence="6 7">
    <name type="scientific">Calidifontibacter indicus</name>
    <dbReference type="NCBI Taxonomy" id="419650"/>
    <lineage>
        <taxon>Bacteria</taxon>
        <taxon>Bacillati</taxon>
        <taxon>Actinomycetota</taxon>
        <taxon>Actinomycetes</taxon>
        <taxon>Micrococcales</taxon>
        <taxon>Dermacoccaceae</taxon>
        <taxon>Calidifontibacter</taxon>
    </lineage>
</organism>
<keyword evidence="2 4" id="KW-0238">DNA-binding</keyword>
<dbReference type="PANTHER" id="PTHR30055:SF234">
    <property type="entry name" value="HTH-TYPE TRANSCRIPTIONAL REGULATOR BETI"/>
    <property type="match status" value="1"/>
</dbReference>
<dbReference type="InterPro" id="IPR001647">
    <property type="entry name" value="HTH_TetR"/>
</dbReference>
<dbReference type="InterPro" id="IPR009057">
    <property type="entry name" value="Homeodomain-like_sf"/>
</dbReference>
<dbReference type="GO" id="GO:0000976">
    <property type="term" value="F:transcription cis-regulatory region binding"/>
    <property type="evidence" value="ECO:0007669"/>
    <property type="project" value="TreeGrafter"/>
</dbReference>
<evidence type="ECO:0000313" key="6">
    <source>
        <dbReference type="EMBL" id="REF30218.1"/>
    </source>
</evidence>
<dbReference type="SUPFAM" id="SSF46689">
    <property type="entry name" value="Homeodomain-like"/>
    <property type="match status" value="1"/>
</dbReference>
<name>A0A3D9UL82_9MICO</name>
<dbReference type="Gene3D" id="1.10.357.10">
    <property type="entry name" value="Tetracycline Repressor, domain 2"/>
    <property type="match status" value="1"/>
</dbReference>
<dbReference type="Pfam" id="PF00440">
    <property type="entry name" value="TetR_N"/>
    <property type="match status" value="1"/>
</dbReference>
<sequence length="201" mass="21509">MAKAQPVSSVTAQEVPAKQRIRAAALELFATRGVDAAPLRAVATSAGVTVGLIVHHYGTKEALREAVEIGIVERFEKAIASVPLTSRPPRDLAAARDDAVADMLAANPLVVDYLRRALLDSSTEMGNVVERLSRLSAQQVRELRDAGVASMKHTIGEQVVTIMVGQLGRLFLQPLVDRIAAEFADDIEPSRKPRLVVGVSG</sequence>
<evidence type="ECO:0000256" key="2">
    <source>
        <dbReference type="ARBA" id="ARBA00023125"/>
    </source>
</evidence>
<evidence type="ECO:0000259" key="5">
    <source>
        <dbReference type="PROSITE" id="PS50977"/>
    </source>
</evidence>
<dbReference type="EMBL" id="QTUA01000001">
    <property type="protein sequence ID" value="REF30218.1"/>
    <property type="molecule type" value="Genomic_DNA"/>
</dbReference>
<reference evidence="6 7" key="1">
    <citation type="submission" date="2018-08" db="EMBL/GenBank/DDBJ databases">
        <title>Sequencing the genomes of 1000 actinobacteria strains.</title>
        <authorList>
            <person name="Klenk H.-P."/>
        </authorList>
    </citation>
    <scope>NUCLEOTIDE SEQUENCE [LARGE SCALE GENOMIC DNA]</scope>
    <source>
        <strain evidence="6 7">DSM 22967</strain>
    </source>
</reference>
<dbReference type="OrthoDB" id="3403733at2"/>
<dbReference type="RefSeq" id="WP_115922236.1">
    <property type="nucleotide sequence ID" value="NZ_QTUA01000001.1"/>
</dbReference>
<feature type="domain" description="HTH tetR-type" evidence="5">
    <location>
        <begin position="15"/>
        <end position="75"/>
    </location>
</feature>
<dbReference type="GO" id="GO:0003700">
    <property type="term" value="F:DNA-binding transcription factor activity"/>
    <property type="evidence" value="ECO:0007669"/>
    <property type="project" value="TreeGrafter"/>
</dbReference>